<reference evidence="2 3" key="1">
    <citation type="submission" date="2024-12" db="EMBL/GenBank/DDBJ databases">
        <title>The unique morphological basis and parallel evolutionary history of personate flowers in Penstemon.</title>
        <authorList>
            <person name="Depatie T.H."/>
            <person name="Wessinger C.A."/>
        </authorList>
    </citation>
    <scope>NUCLEOTIDE SEQUENCE [LARGE SCALE GENOMIC DNA]</scope>
    <source>
        <strain evidence="2">WTNN_2</strain>
        <tissue evidence="2">Leaf</tissue>
    </source>
</reference>
<dbReference type="EMBL" id="JBJXBP010000038">
    <property type="protein sequence ID" value="KAL3810377.1"/>
    <property type="molecule type" value="Genomic_DNA"/>
</dbReference>
<dbReference type="PANTHER" id="PTHR45786">
    <property type="entry name" value="DNA BINDING PROTEIN-LIKE"/>
    <property type="match status" value="1"/>
</dbReference>
<dbReference type="AlphaFoldDB" id="A0ABD3RBP3"/>
<dbReference type="PANTHER" id="PTHR45786:SF80">
    <property type="entry name" value="HELITRON HELICASE-LIKE DOMAIN-CONTAINING PROTEIN"/>
    <property type="match status" value="1"/>
</dbReference>
<accession>A0ABD3RBP3</accession>
<evidence type="ECO:0008006" key="4">
    <source>
        <dbReference type="Google" id="ProtNLM"/>
    </source>
</evidence>
<dbReference type="Proteomes" id="UP001634393">
    <property type="component" value="Unassembled WGS sequence"/>
</dbReference>
<protein>
    <recommendedName>
        <fullName evidence="4">Helitron helicase-like domain-containing protein</fullName>
    </recommendedName>
</protein>
<sequence>MPINTNSISHDQYEASSSRPMTTHGDAHNPHVGGVLGRTHLTPLLHNPFNFGTVPIHQFQASTSRAPNGNTEVNDVYMNTTNDQAETRDSEAEDVNSDSSIRGDRIVRTNVHHNIARDFHERQGFFPLRLPNPTICRHCRAMLFRGETKNFCCKGGKILLPEVPVPAELLRLFTDESAEGRIFRQNIRAYNHIFSFTSMGVQLDQRVSTGQGVYTFRAHGSIYHRIGTLLPPPGIRPRYIQMFIYDTENEIENRLRESGGLNRELVEKIKRILDAYNPFVKNFRHLSQRSDLLDCKLLIKERPTTERQYTLPTASQVAAIISGGEDLAEATNRDIIVQTIEGRLMNIKEFSGFYDPLQYPLLLPYGTYGWDTERRTMNSLKVTCCDYYAYMLQVIYLLHFNLAPSKG</sequence>
<proteinExistence type="predicted"/>
<name>A0ABD3RBP3_9LAMI</name>
<evidence type="ECO:0000313" key="3">
    <source>
        <dbReference type="Proteomes" id="UP001634393"/>
    </source>
</evidence>
<organism evidence="2 3">
    <name type="scientific">Penstemon smallii</name>
    <dbReference type="NCBI Taxonomy" id="265156"/>
    <lineage>
        <taxon>Eukaryota</taxon>
        <taxon>Viridiplantae</taxon>
        <taxon>Streptophyta</taxon>
        <taxon>Embryophyta</taxon>
        <taxon>Tracheophyta</taxon>
        <taxon>Spermatophyta</taxon>
        <taxon>Magnoliopsida</taxon>
        <taxon>eudicotyledons</taxon>
        <taxon>Gunneridae</taxon>
        <taxon>Pentapetalae</taxon>
        <taxon>asterids</taxon>
        <taxon>lamiids</taxon>
        <taxon>Lamiales</taxon>
        <taxon>Plantaginaceae</taxon>
        <taxon>Cheloneae</taxon>
        <taxon>Penstemon</taxon>
    </lineage>
</organism>
<keyword evidence="3" id="KW-1185">Reference proteome</keyword>
<evidence type="ECO:0000313" key="2">
    <source>
        <dbReference type="EMBL" id="KAL3810377.1"/>
    </source>
</evidence>
<feature type="region of interest" description="Disordered" evidence="1">
    <location>
        <begin position="1"/>
        <end position="30"/>
    </location>
</feature>
<gene>
    <name evidence="2" type="ORF">ACJIZ3_000027</name>
</gene>
<feature type="compositionally biased region" description="Polar residues" evidence="1">
    <location>
        <begin position="1"/>
        <end position="21"/>
    </location>
</feature>
<evidence type="ECO:0000256" key="1">
    <source>
        <dbReference type="SAM" id="MobiDB-lite"/>
    </source>
</evidence>
<comment type="caution">
    <text evidence="2">The sequence shown here is derived from an EMBL/GenBank/DDBJ whole genome shotgun (WGS) entry which is preliminary data.</text>
</comment>